<proteinExistence type="predicted"/>
<name>A0A445C356_ARAHY</name>
<evidence type="ECO:0000313" key="2">
    <source>
        <dbReference type="Proteomes" id="UP000289738"/>
    </source>
</evidence>
<accession>A0A445C356</accession>
<dbReference type="AlphaFoldDB" id="A0A445C356"/>
<sequence length="205" mass="23451">MHSHSTLSFIGAASYSIRTHPLISYPLRASSSLRPRSLYHRSFFHRRRFLHRSVHDLITDSNCHSLVILIHQFRYGFRNRNHYTLTNQQTLATTLSILLSLCKLFALLCRLYNSLQILEDETIFAGKNSTISGVDGLGNSYIKGPLLEEFTFPKKSAPFNSCHASTIVEVGKGLFWLHIMGEHLRGRLMSKYGCKLTRMANENHL</sequence>
<reference evidence="1 2" key="1">
    <citation type="submission" date="2019-01" db="EMBL/GenBank/DDBJ databases">
        <title>Sequencing of cultivated peanut Arachis hypogaea provides insights into genome evolution and oil improvement.</title>
        <authorList>
            <person name="Chen X."/>
        </authorList>
    </citation>
    <scope>NUCLEOTIDE SEQUENCE [LARGE SCALE GENOMIC DNA]</scope>
    <source>
        <strain evidence="2">cv. Fuhuasheng</strain>
        <tissue evidence="1">Leaves</tissue>
    </source>
</reference>
<evidence type="ECO:0000313" key="1">
    <source>
        <dbReference type="EMBL" id="RYR45350.1"/>
    </source>
</evidence>
<dbReference type="Proteomes" id="UP000289738">
    <property type="component" value="Chromosome A07"/>
</dbReference>
<dbReference type="EMBL" id="SDMP01000007">
    <property type="protein sequence ID" value="RYR45350.1"/>
    <property type="molecule type" value="Genomic_DNA"/>
</dbReference>
<keyword evidence="2" id="KW-1185">Reference proteome</keyword>
<gene>
    <name evidence="1" type="ORF">Ahy_A07g031190</name>
</gene>
<comment type="caution">
    <text evidence="1">The sequence shown here is derived from an EMBL/GenBank/DDBJ whole genome shotgun (WGS) entry which is preliminary data.</text>
</comment>
<protein>
    <submittedName>
        <fullName evidence="1">Uncharacterized protein</fullName>
    </submittedName>
</protein>
<organism evidence="1 2">
    <name type="scientific">Arachis hypogaea</name>
    <name type="common">Peanut</name>
    <dbReference type="NCBI Taxonomy" id="3818"/>
    <lineage>
        <taxon>Eukaryota</taxon>
        <taxon>Viridiplantae</taxon>
        <taxon>Streptophyta</taxon>
        <taxon>Embryophyta</taxon>
        <taxon>Tracheophyta</taxon>
        <taxon>Spermatophyta</taxon>
        <taxon>Magnoliopsida</taxon>
        <taxon>eudicotyledons</taxon>
        <taxon>Gunneridae</taxon>
        <taxon>Pentapetalae</taxon>
        <taxon>rosids</taxon>
        <taxon>fabids</taxon>
        <taxon>Fabales</taxon>
        <taxon>Fabaceae</taxon>
        <taxon>Papilionoideae</taxon>
        <taxon>50 kb inversion clade</taxon>
        <taxon>dalbergioids sensu lato</taxon>
        <taxon>Dalbergieae</taxon>
        <taxon>Pterocarpus clade</taxon>
        <taxon>Arachis</taxon>
    </lineage>
</organism>